<dbReference type="AlphaFoldDB" id="A0A1H8EXZ6"/>
<organism evidence="1 2">
    <name type="scientific">Brachymonas denitrificans DSM 15123</name>
    <dbReference type="NCBI Taxonomy" id="1121117"/>
    <lineage>
        <taxon>Bacteria</taxon>
        <taxon>Pseudomonadati</taxon>
        <taxon>Pseudomonadota</taxon>
        <taxon>Betaproteobacteria</taxon>
        <taxon>Burkholderiales</taxon>
        <taxon>Comamonadaceae</taxon>
        <taxon>Brachymonas</taxon>
    </lineage>
</organism>
<name>A0A1H8EXZ6_9BURK</name>
<reference evidence="1 2" key="1">
    <citation type="submission" date="2016-10" db="EMBL/GenBank/DDBJ databases">
        <authorList>
            <person name="de Groot N.N."/>
        </authorList>
    </citation>
    <scope>NUCLEOTIDE SEQUENCE [LARGE SCALE GENOMIC DNA]</scope>
    <source>
        <strain evidence="1 2">DSM 15123</strain>
    </source>
</reference>
<dbReference type="Gene3D" id="1.10.10.880">
    <property type="entry name" value="Anti sigma-E protein RseA, N-terminal domain"/>
    <property type="match status" value="1"/>
</dbReference>
<dbReference type="STRING" id="1121117.SAMN02745977_00857"/>
<gene>
    <name evidence="1" type="ORF">SAMN02745977_00857</name>
</gene>
<dbReference type="GO" id="GO:0016989">
    <property type="term" value="F:sigma factor antagonist activity"/>
    <property type="evidence" value="ECO:0007669"/>
    <property type="project" value="InterPro"/>
</dbReference>
<keyword evidence="2" id="KW-1185">Reference proteome</keyword>
<dbReference type="EMBL" id="FOCW01000001">
    <property type="protein sequence ID" value="SEN24373.1"/>
    <property type="molecule type" value="Genomic_DNA"/>
</dbReference>
<sequence>MAQALSAWMDGEALPDGVDQAQLLSWAASADAGRLAWCDWHLAGDVLRQSHADELVDASLPATSVAWMGNLQQALAQTHVASMQEDVLSEVHGEGDATGQVLLQAPAGLQPAPQRVDQFDTQRDAANDGLWRWKMAAGFASVAAVALLGWNVLTLQPQAGSMALMAQQSPVTVPQAQQSPAAAPTGQAAFVMADSGTLPEPQLEEMLAAHAQVGGQSLLPELTMASLDTR</sequence>
<dbReference type="InterPro" id="IPR036147">
    <property type="entry name" value="Anti-sigma_E_RseA_N_sf"/>
</dbReference>
<proteinExistence type="predicted"/>
<dbReference type="Proteomes" id="UP000199531">
    <property type="component" value="Unassembled WGS sequence"/>
</dbReference>
<evidence type="ECO:0000313" key="1">
    <source>
        <dbReference type="EMBL" id="SEN24373.1"/>
    </source>
</evidence>
<protein>
    <submittedName>
        <fullName evidence="1">Sigma-E factor negative regulatory protein RseA</fullName>
    </submittedName>
</protein>
<evidence type="ECO:0000313" key="2">
    <source>
        <dbReference type="Proteomes" id="UP000199531"/>
    </source>
</evidence>
<accession>A0A1H8EXZ6</accession>
<dbReference type="SUPFAM" id="SSF89069">
    <property type="entry name" value="N-terminal, cytoplasmic domain of anti-sigmaE factor RseA"/>
    <property type="match status" value="1"/>
</dbReference>